<proteinExistence type="predicted"/>
<dbReference type="RefSeq" id="WP_085849567.1">
    <property type="nucleotide sequence ID" value="NZ_FNZV01000007.1"/>
</dbReference>
<dbReference type="EMBL" id="FWFW01000007">
    <property type="protein sequence ID" value="SLN49685.1"/>
    <property type="molecule type" value="Genomic_DNA"/>
</dbReference>
<dbReference type="OrthoDB" id="10014512at2"/>
<evidence type="ECO:0000313" key="2">
    <source>
        <dbReference type="EMBL" id="SLN49685.1"/>
    </source>
</evidence>
<dbReference type="Pfam" id="PF18734">
    <property type="entry name" value="HEPN_AbiU2"/>
    <property type="match status" value="1"/>
</dbReference>
<evidence type="ECO:0000313" key="3">
    <source>
        <dbReference type="Proteomes" id="UP000193307"/>
    </source>
</evidence>
<evidence type="ECO:0000259" key="1">
    <source>
        <dbReference type="Pfam" id="PF18734"/>
    </source>
</evidence>
<dbReference type="AlphaFoldDB" id="A0A1Y5SVZ9"/>
<dbReference type="Proteomes" id="UP000193307">
    <property type="component" value="Unassembled WGS sequence"/>
</dbReference>
<gene>
    <name evidence="2" type="ORF">PAM7971_02439</name>
</gene>
<sequence length="206" mass="23675">MTDLEPIDILRYWVAQTSFAVQGAAYLRGFEHERLSYVQSKANGESLADPRYCPQARMALMCLWAVEDSLVLFCRRAVDSHEGSENVIELKNQILHSDCFSGNEQEITKVFRLFDRGFKQKVDRLKEARDKLIAHSEMAMILRDEVQYTPLQIVGGVDEVIKLVDCLVRHSGLKKDGDETMLIRHPDFAQFDAEDFWASNFALWAK</sequence>
<name>A0A1Y5SVZ9_9RHOB</name>
<accession>A0A1Y5SVZ9</accession>
<dbReference type="InterPro" id="IPR040704">
    <property type="entry name" value="HEPN_AbiU2"/>
</dbReference>
<keyword evidence="3" id="KW-1185">Reference proteome</keyword>
<feature type="domain" description="HEPN AbiU2-like" evidence="1">
    <location>
        <begin position="57"/>
        <end position="167"/>
    </location>
</feature>
<reference evidence="2 3" key="1">
    <citation type="submission" date="2017-03" db="EMBL/GenBank/DDBJ databases">
        <authorList>
            <person name="Afonso C.L."/>
            <person name="Miller P.J."/>
            <person name="Scott M.A."/>
            <person name="Spackman E."/>
            <person name="Goraichik I."/>
            <person name="Dimitrov K.M."/>
            <person name="Suarez D.L."/>
            <person name="Swayne D.E."/>
        </authorList>
    </citation>
    <scope>NUCLEOTIDE SEQUENCE [LARGE SCALE GENOMIC DNA]</scope>
    <source>
        <strain evidence="2 3">CECT 7971</strain>
    </source>
</reference>
<protein>
    <recommendedName>
        <fullName evidence="1">HEPN AbiU2-like domain-containing protein</fullName>
    </recommendedName>
</protein>
<organism evidence="2 3">
    <name type="scientific">Pacificibacter marinus</name>
    <dbReference type="NCBI Taxonomy" id="658057"/>
    <lineage>
        <taxon>Bacteria</taxon>
        <taxon>Pseudomonadati</taxon>
        <taxon>Pseudomonadota</taxon>
        <taxon>Alphaproteobacteria</taxon>
        <taxon>Rhodobacterales</taxon>
        <taxon>Roseobacteraceae</taxon>
        <taxon>Pacificibacter</taxon>
    </lineage>
</organism>